<sequence length="127" mass="13555">MKLSKSLGVIAVGGMVGSLVRWAIAGAMDESSFPWSTLLVNYLGAVLLALIIVYAEEHSAPKWWWQPLLGTGFCGGFTTYSAFAVEVDSYFNTGQSGKALAYIVASLAGTYLLVVVTVTTARKRVAK</sequence>
<dbReference type="EMBL" id="CAEZXW010000014">
    <property type="protein sequence ID" value="CAB4696947.1"/>
    <property type="molecule type" value="Genomic_DNA"/>
</dbReference>
<dbReference type="AlphaFoldDB" id="A0A6J7F732"/>
<keyword evidence="2" id="KW-1003">Cell membrane</keyword>
<feature type="transmembrane region" description="Helical" evidence="8">
    <location>
        <begin position="33"/>
        <end position="55"/>
    </location>
</feature>
<evidence type="ECO:0000256" key="8">
    <source>
        <dbReference type="SAM" id="Phobius"/>
    </source>
</evidence>
<dbReference type="PANTHER" id="PTHR28259">
    <property type="entry name" value="FLUORIDE EXPORT PROTEIN 1-RELATED"/>
    <property type="match status" value="1"/>
</dbReference>
<feature type="transmembrane region" description="Helical" evidence="8">
    <location>
        <begin position="99"/>
        <end position="121"/>
    </location>
</feature>
<protein>
    <submittedName>
        <fullName evidence="10">Unannotated protein</fullName>
    </submittedName>
</protein>
<evidence type="ECO:0000256" key="2">
    <source>
        <dbReference type="ARBA" id="ARBA00022475"/>
    </source>
</evidence>
<keyword evidence="4 8" id="KW-1133">Transmembrane helix</keyword>
<evidence type="ECO:0000313" key="9">
    <source>
        <dbReference type="EMBL" id="CAB4696947.1"/>
    </source>
</evidence>
<organism evidence="10">
    <name type="scientific">freshwater metagenome</name>
    <dbReference type="NCBI Taxonomy" id="449393"/>
    <lineage>
        <taxon>unclassified sequences</taxon>
        <taxon>metagenomes</taxon>
        <taxon>ecological metagenomes</taxon>
    </lineage>
</organism>
<feature type="transmembrane region" description="Helical" evidence="8">
    <location>
        <begin position="67"/>
        <end position="87"/>
    </location>
</feature>
<comment type="subcellular location">
    <subcellularLocation>
        <location evidence="1">Cell membrane</location>
        <topology evidence="1">Multi-pass membrane protein</topology>
    </subcellularLocation>
</comment>
<dbReference type="PANTHER" id="PTHR28259:SF1">
    <property type="entry name" value="FLUORIDE EXPORT PROTEIN 1-RELATED"/>
    <property type="match status" value="1"/>
</dbReference>
<name>A0A6J7F732_9ZZZZ</name>
<comment type="similarity">
    <text evidence="6">Belongs to the fluoride channel Fluc/FEX (TC 1.A.43) family.</text>
</comment>
<gene>
    <name evidence="9" type="ORF">UFOPK2593_00395</name>
    <name evidence="10" type="ORF">UFOPK3492_00370</name>
</gene>
<reference evidence="10" key="1">
    <citation type="submission" date="2020-05" db="EMBL/GenBank/DDBJ databases">
        <authorList>
            <person name="Chiriac C."/>
            <person name="Salcher M."/>
            <person name="Ghai R."/>
            <person name="Kavagutti S V."/>
        </authorList>
    </citation>
    <scope>NUCLEOTIDE SEQUENCE</scope>
</reference>
<dbReference type="GO" id="GO:1903425">
    <property type="term" value="F:fluoride transmembrane transporter activity"/>
    <property type="evidence" value="ECO:0007669"/>
    <property type="project" value="TreeGrafter"/>
</dbReference>
<accession>A0A6J7F732</accession>
<evidence type="ECO:0000256" key="5">
    <source>
        <dbReference type="ARBA" id="ARBA00023136"/>
    </source>
</evidence>
<dbReference type="EMBL" id="CAFBMD010000016">
    <property type="protein sequence ID" value="CAB4891267.1"/>
    <property type="molecule type" value="Genomic_DNA"/>
</dbReference>
<evidence type="ECO:0000256" key="6">
    <source>
        <dbReference type="ARBA" id="ARBA00035120"/>
    </source>
</evidence>
<dbReference type="GO" id="GO:0005886">
    <property type="term" value="C:plasma membrane"/>
    <property type="evidence" value="ECO:0007669"/>
    <property type="project" value="UniProtKB-SubCell"/>
</dbReference>
<evidence type="ECO:0000256" key="4">
    <source>
        <dbReference type="ARBA" id="ARBA00022989"/>
    </source>
</evidence>
<dbReference type="HAMAP" id="MF_00454">
    <property type="entry name" value="FluC"/>
    <property type="match status" value="1"/>
</dbReference>
<comment type="catalytic activity">
    <reaction evidence="7">
        <text>fluoride(in) = fluoride(out)</text>
        <dbReference type="Rhea" id="RHEA:76159"/>
        <dbReference type="ChEBI" id="CHEBI:17051"/>
    </reaction>
    <physiologicalReaction direction="left-to-right" evidence="7">
        <dbReference type="Rhea" id="RHEA:76160"/>
    </physiologicalReaction>
</comment>
<keyword evidence="5 8" id="KW-0472">Membrane</keyword>
<dbReference type="InterPro" id="IPR003691">
    <property type="entry name" value="FluC"/>
</dbReference>
<feature type="transmembrane region" description="Helical" evidence="8">
    <location>
        <begin position="7"/>
        <end position="27"/>
    </location>
</feature>
<dbReference type="Pfam" id="PF02537">
    <property type="entry name" value="CRCB"/>
    <property type="match status" value="1"/>
</dbReference>
<keyword evidence="3 8" id="KW-0812">Transmembrane</keyword>
<evidence type="ECO:0000256" key="3">
    <source>
        <dbReference type="ARBA" id="ARBA00022692"/>
    </source>
</evidence>
<evidence type="ECO:0000313" key="10">
    <source>
        <dbReference type="EMBL" id="CAB4891267.1"/>
    </source>
</evidence>
<evidence type="ECO:0000256" key="7">
    <source>
        <dbReference type="ARBA" id="ARBA00035585"/>
    </source>
</evidence>
<proteinExistence type="inferred from homology"/>
<evidence type="ECO:0000256" key="1">
    <source>
        <dbReference type="ARBA" id="ARBA00004651"/>
    </source>
</evidence>